<evidence type="ECO:0000259" key="1">
    <source>
        <dbReference type="Pfam" id="PF13154"/>
    </source>
</evidence>
<dbReference type="GO" id="GO:0006260">
    <property type="term" value="P:DNA replication"/>
    <property type="evidence" value="ECO:0007669"/>
    <property type="project" value="InterPro"/>
</dbReference>
<proteinExistence type="predicted"/>
<dbReference type="RefSeq" id="WP_008400051.1">
    <property type="nucleotide sequence ID" value="NZ_CAXSOH010000003.1"/>
</dbReference>
<dbReference type="Pfam" id="PF13155">
    <property type="entry name" value="Toprim_2"/>
    <property type="match status" value="1"/>
</dbReference>
<dbReference type="SUPFAM" id="SSF57783">
    <property type="entry name" value="Zinc beta-ribbon"/>
    <property type="match status" value="1"/>
</dbReference>
<dbReference type="GO" id="GO:0003677">
    <property type="term" value="F:DNA binding"/>
    <property type="evidence" value="ECO:0007669"/>
    <property type="project" value="InterPro"/>
</dbReference>
<name>A0A173YEF2_9FIRM</name>
<dbReference type="EMBL" id="CYZP01000004">
    <property type="protein sequence ID" value="CUN62023.1"/>
    <property type="molecule type" value="Genomic_DNA"/>
</dbReference>
<feature type="domain" description="DUF3991" evidence="1">
    <location>
        <begin position="120"/>
        <end position="191"/>
    </location>
</feature>
<dbReference type="Pfam" id="PF13154">
    <property type="entry name" value="DUF3991"/>
    <property type="match status" value="1"/>
</dbReference>
<reference evidence="2 4" key="1">
    <citation type="submission" date="2015-09" db="EMBL/GenBank/DDBJ databases">
        <authorList>
            <consortium name="Pathogen Informatics"/>
        </authorList>
    </citation>
    <scope>NUCLEOTIDE SEQUENCE [LARGE SCALE GENOMIC DNA]</scope>
    <source>
        <strain evidence="2 4">2789STDY5834861</strain>
    </source>
</reference>
<dbReference type="InterPro" id="IPR025054">
    <property type="entry name" value="DUF3991"/>
</dbReference>
<evidence type="ECO:0000313" key="3">
    <source>
        <dbReference type="EMBL" id="RGV64591.1"/>
    </source>
</evidence>
<protein>
    <submittedName>
        <fullName evidence="2">DNA primase (Bacterial type)</fullName>
    </submittedName>
    <submittedName>
        <fullName evidence="3">DUF3991 domain-containing protein</fullName>
    </submittedName>
</protein>
<organism evidence="2 4">
    <name type="scientific">Blautia obeum</name>
    <dbReference type="NCBI Taxonomy" id="40520"/>
    <lineage>
        <taxon>Bacteria</taxon>
        <taxon>Bacillati</taxon>
        <taxon>Bacillota</taxon>
        <taxon>Clostridia</taxon>
        <taxon>Lachnospirales</taxon>
        <taxon>Lachnospiraceae</taxon>
        <taxon>Blautia</taxon>
    </lineage>
</organism>
<dbReference type="InterPro" id="IPR036977">
    <property type="entry name" value="DNA_primase_Znf_CHC2"/>
</dbReference>
<gene>
    <name evidence="3" type="ORF">DWW07_07000</name>
    <name evidence="2" type="ORF">ERS852476_00625</name>
</gene>
<evidence type="ECO:0000313" key="2">
    <source>
        <dbReference type="EMBL" id="CUN62023.1"/>
    </source>
</evidence>
<evidence type="ECO:0000313" key="4">
    <source>
        <dbReference type="Proteomes" id="UP000095645"/>
    </source>
</evidence>
<dbReference type="GeneID" id="75079559"/>
<sequence>MPWIPEEEIKRAREITAIEYLKKYQPNRLKKSSARNEWELTDHDSFKINEQTSQWHWKSRDIGGTSALNFLIHVDGCSFLEAVQMLKDEYPTYIPPPVEAKPKKPFVLPTASPDCRRVFRYLKERGISGEVLQRCVHLGILYESLPYHNAVFIGRDENQVARYAFLRGIYDASGKSFKMEQAGSEKAYAFCVPAKSGCRRVAVYEACVDVLAHMTLEQRQGSRDKYRLELGGISAPKEGQSQRSMKKPQALEHFLSQHPEITEIEVCTDNDFAGRWACEHIRKAYEGSYRIIENLPEIEGADWADMAKMAARTPEKRQNREAR</sequence>
<reference evidence="3 5" key="2">
    <citation type="submission" date="2018-08" db="EMBL/GenBank/DDBJ databases">
        <title>A genome reference for cultivated species of the human gut microbiota.</title>
        <authorList>
            <person name="Zou Y."/>
            <person name="Xue W."/>
            <person name="Luo G."/>
        </authorList>
    </citation>
    <scope>NUCLEOTIDE SEQUENCE [LARGE SCALE GENOMIC DNA]</scope>
    <source>
        <strain evidence="3 5">AF14-23</strain>
    </source>
</reference>
<accession>A0A173YEF2</accession>
<dbReference type="Proteomes" id="UP000095645">
    <property type="component" value="Unassembled WGS sequence"/>
</dbReference>
<dbReference type="Gene3D" id="3.90.580.10">
    <property type="entry name" value="Zinc finger, CHC2-type domain"/>
    <property type="match status" value="1"/>
</dbReference>
<dbReference type="AlphaFoldDB" id="A0A173YEF2"/>
<dbReference type="EMBL" id="QRZI01000004">
    <property type="protein sequence ID" value="RGV64591.1"/>
    <property type="molecule type" value="Genomic_DNA"/>
</dbReference>
<dbReference type="Proteomes" id="UP000265828">
    <property type="component" value="Unassembled WGS sequence"/>
</dbReference>
<dbReference type="GO" id="GO:0008270">
    <property type="term" value="F:zinc ion binding"/>
    <property type="evidence" value="ECO:0007669"/>
    <property type="project" value="InterPro"/>
</dbReference>
<evidence type="ECO:0000313" key="5">
    <source>
        <dbReference type="Proteomes" id="UP000265828"/>
    </source>
</evidence>
<dbReference type="Gene3D" id="3.40.1360.10">
    <property type="match status" value="1"/>
</dbReference>